<gene>
    <name evidence="1" type="ORF">SAMN04488692_103109</name>
</gene>
<organism evidence="1 2">
    <name type="scientific">Halarsenatibacter silvermanii</name>
    <dbReference type="NCBI Taxonomy" id="321763"/>
    <lineage>
        <taxon>Bacteria</taxon>
        <taxon>Bacillati</taxon>
        <taxon>Bacillota</taxon>
        <taxon>Clostridia</taxon>
        <taxon>Halanaerobiales</taxon>
        <taxon>Halarsenatibacteraceae</taxon>
        <taxon>Halarsenatibacter</taxon>
    </lineage>
</organism>
<keyword evidence="2" id="KW-1185">Reference proteome</keyword>
<proteinExistence type="predicted"/>
<dbReference type="EMBL" id="FNGO01000003">
    <property type="protein sequence ID" value="SDL31037.1"/>
    <property type="molecule type" value="Genomic_DNA"/>
</dbReference>
<accession>A0A1G9J0K1</accession>
<dbReference type="AlphaFoldDB" id="A0A1G9J0K1"/>
<evidence type="ECO:0000313" key="2">
    <source>
        <dbReference type="Proteomes" id="UP000199476"/>
    </source>
</evidence>
<reference evidence="2" key="1">
    <citation type="submission" date="2016-10" db="EMBL/GenBank/DDBJ databases">
        <authorList>
            <person name="Varghese N."/>
            <person name="Submissions S."/>
        </authorList>
    </citation>
    <scope>NUCLEOTIDE SEQUENCE [LARGE SCALE GENOMIC DNA]</scope>
    <source>
        <strain evidence="2">SLAS-1</strain>
    </source>
</reference>
<sequence>MKAIKYNSSEITAKNFSDYVNTENKTLSPKTHGRFDLKKTHWWVVPGTDWPVHNFGKYIFKEEGPLIKAGLTVEKGLGEDASKVSPTGLLLDDSWQWYKFREDLKNSIVEERIRKVKSENGELLLEIGIERVEDPPNYDPHYYKKEKYIFEFDEEANTSFKEEESTSEEFSELESLSSIGEVIDIINDFDNKDWIWIDFDFVVPLLKRGEANEDTELISEFHLGAILQPLGKWIA</sequence>
<dbReference type="Proteomes" id="UP000199476">
    <property type="component" value="Unassembled WGS sequence"/>
</dbReference>
<dbReference type="OrthoDB" id="2988717at2"/>
<protein>
    <submittedName>
        <fullName evidence="1">Uncharacterized protein</fullName>
    </submittedName>
</protein>
<evidence type="ECO:0000313" key="1">
    <source>
        <dbReference type="EMBL" id="SDL31037.1"/>
    </source>
</evidence>
<name>A0A1G9J0K1_9FIRM</name>
<dbReference type="RefSeq" id="WP_089758295.1">
    <property type="nucleotide sequence ID" value="NZ_FNGO01000003.1"/>
</dbReference>